<comment type="catalytic activity">
    <reaction evidence="1">
        <text>ATP + protein L-histidine = ADP + protein N-phospho-L-histidine.</text>
        <dbReference type="EC" id="2.7.13.3"/>
    </reaction>
</comment>
<feature type="domain" description="Histidine kinase" evidence="9">
    <location>
        <begin position="452"/>
        <end position="671"/>
    </location>
</feature>
<dbReference type="PANTHER" id="PTHR43047:SF72">
    <property type="entry name" value="OSMOSENSING HISTIDINE PROTEIN KINASE SLN1"/>
    <property type="match status" value="1"/>
</dbReference>
<feature type="domain" description="PAS" evidence="10">
    <location>
        <begin position="308"/>
        <end position="344"/>
    </location>
</feature>
<dbReference type="GO" id="GO:0009927">
    <property type="term" value="F:histidine phosphotransfer kinase activity"/>
    <property type="evidence" value="ECO:0007669"/>
    <property type="project" value="TreeGrafter"/>
</dbReference>
<evidence type="ECO:0000256" key="6">
    <source>
        <dbReference type="ARBA" id="ARBA00023012"/>
    </source>
</evidence>
<dbReference type="InterPro" id="IPR000014">
    <property type="entry name" value="PAS"/>
</dbReference>
<dbReference type="SUPFAM" id="SSF47384">
    <property type="entry name" value="Homodimeric domain of signal transducing histidine kinase"/>
    <property type="match status" value="1"/>
</dbReference>
<evidence type="ECO:0000256" key="5">
    <source>
        <dbReference type="ARBA" id="ARBA00022777"/>
    </source>
</evidence>
<dbReference type="Pfam" id="PF08448">
    <property type="entry name" value="PAS_4"/>
    <property type="match status" value="1"/>
</dbReference>
<keyword evidence="13" id="KW-1185">Reference proteome</keyword>
<keyword evidence="5 12" id="KW-0418">Kinase</keyword>
<dbReference type="Proteomes" id="UP000184550">
    <property type="component" value="Unassembled WGS sequence"/>
</dbReference>
<dbReference type="SMART" id="SM00388">
    <property type="entry name" value="HisKA"/>
    <property type="match status" value="1"/>
</dbReference>
<dbReference type="CDD" id="cd00082">
    <property type="entry name" value="HisKA"/>
    <property type="match status" value="1"/>
</dbReference>
<evidence type="ECO:0000256" key="8">
    <source>
        <dbReference type="SAM" id="Coils"/>
    </source>
</evidence>
<sequence>MKMINQNSQTETQFIASLQAVNQRLIQEIQERQRVEEALRESSERLKTLINAMPDLVCFKDGSGRWLEANQAILELFQLNTLDYQGKSDTELAELVEQVHGTTLYRNALIACQQSDEQAWKTKQLSQQEEIIPTSDGTLKVFDVIKVPLFNPNGERKGLVILGRDITERQKTEDAYKRLAAIVESSEDGIMGKTIEGKIMSWNQGAEQIYGYSEAEVKGRLFSFLTLPERFKEMPQILASIQSGGSIDHYETVHIRKDGQHIDVSLTISPIKDAQGNITGLSTISRDISYRKRIEKTLEQLRHQNELILDSAGEGICGLNREGKITFANPAATRMTGYTVRELLMSDWHKITEKGINVSPIPSQTWQQKPISVPHKNPDHQQDSQIFATLKDGQVRHVTDEVFWRQDGTFFPIEYVSTPIENQGEIIGAVVTFKDITERQAMEKMKDEFISVVSHELRTPLTSIHGALGLLASGLLDTQPERAKRMLEIAVTNTTRLVRLINDILDLERMQAGQITLDKKACNLADLMLQATNEMMGIAEKTGVKILMKPLDVRVWAAPDRIIQMLTNLLSNAIRFSSVESCVWFNATRSPSSLEVLITVQDQGRGIPADKLETIFGRFQQVDASDSRQKGGTGLGLAICRTIVQQHSGHIWAESTLGEGSTFFVRLPVLAEAGEDPHPSVIEINSI</sequence>
<evidence type="ECO:0000313" key="12">
    <source>
        <dbReference type="EMBL" id="VXD24342.1"/>
    </source>
</evidence>
<feature type="coiled-coil region" evidence="8">
    <location>
        <begin position="15"/>
        <end position="52"/>
    </location>
</feature>
<dbReference type="InterPro" id="IPR003661">
    <property type="entry name" value="HisK_dim/P_dom"/>
</dbReference>
<evidence type="ECO:0000256" key="1">
    <source>
        <dbReference type="ARBA" id="ARBA00000085"/>
    </source>
</evidence>
<dbReference type="Pfam" id="PF00512">
    <property type="entry name" value="HisKA"/>
    <property type="match status" value="1"/>
</dbReference>
<dbReference type="RefSeq" id="WP_197047535.1">
    <property type="nucleotide sequence ID" value="NZ_LR734882.1"/>
</dbReference>
<evidence type="ECO:0000259" key="10">
    <source>
        <dbReference type="PROSITE" id="PS50112"/>
    </source>
</evidence>
<dbReference type="InterPro" id="IPR005467">
    <property type="entry name" value="His_kinase_dom"/>
</dbReference>
<proteinExistence type="predicted"/>
<dbReference type="SMART" id="SM00091">
    <property type="entry name" value="PAS"/>
    <property type="match status" value="3"/>
</dbReference>
<keyword evidence="7" id="KW-0472">Membrane</keyword>
<dbReference type="PROSITE" id="PS50109">
    <property type="entry name" value="HIS_KIN"/>
    <property type="match status" value="1"/>
</dbReference>
<dbReference type="PANTHER" id="PTHR43047">
    <property type="entry name" value="TWO-COMPONENT HISTIDINE PROTEIN KINASE"/>
    <property type="match status" value="1"/>
</dbReference>
<dbReference type="AlphaFoldDB" id="A0A7Z9BX33"/>
<dbReference type="EC" id="2.7.13.3" evidence="2"/>
<feature type="domain" description="PAS" evidence="10">
    <location>
        <begin position="175"/>
        <end position="245"/>
    </location>
</feature>
<dbReference type="InterPro" id="IPR013656">
    <property type="entry name" value="PAS_4"/>
</dbReference>
<dbReference type="GO" id="GO:0000155">
    <property type="term" value="F:phosphorelay sensor kinase activity"/>
    <property type="evidence" value="ECO:0007669"/>
    <property type="project" value="InterPro"/>
</dbReference>
<dbReference type="SMART" id="SM00086">
    <property type="entry name" value="PAC"/>
    <property type="match status" value="3"/>
</dbReference>
<dbReference type="InterPro" id="IPR003594">
    <property type="entry name" value="HATPase_dom"/>
</dbReference>
<feature type="domain" description="PAC" evidence="11">
    <location>
        <begin position="125"/>
        <end position="178"/>
    </location>
</feature>
<organism evidence="12 13">
    <name type="scientific">Planktothrix serta PCC 8927</name>
    <dbReference type="NCBI Taxonomy" id="671068"/>
    <lineage>
        <taxon>Bacteria</taxon>
        <taxon>Bacillati</taxon>
        <taxon>Cyanobacteriota</taxon>
        <taxon>Cyanophyceae</taxon>
        <taxon>Oscillatoriophycideae</taxon>
        <taxon>Oscillatoriales</taxon>
        <taxon>Microcoleaceae</taxon>
        <taxon>Planktothrix</taxon>
    </lineage>
</organism>
<dbReference type="Gene3D" id="3.30.565.10">
    <property type="entry name" value="Histidine kinase-like ATPase, C-terminal domain"/>
    <property type="match status" value="1"/>
</dbReference>
<evidence type="ECO:0000256" key="3">
    <source>
        <dbReference type="ARBA" id="ARBA00022553"/>
    </source>
</evidence>
<dbReference type="InterPro" id="IPR001610">
    <property type="entry name" value="PAC"/>
</dbReference>
<dbReference type="GO" id="GO:0005886">
    <property type="term" value="C:plasma membrane"/>
    <property type="evidence" value="ECO:0007669"/>
    <property type="project" value="TreeGrafter"/>
</dbReference>
<dbReference type="SUPFAM" id="SSF55785">
    <property type="entry name" value="PYP-like sensor domain (PAS domain)"/>
    <property type="match status" value="3"/>
</dbReference>
<dbReference type="PROSITE" id="PS50112">
    <property type="entry name" value="PAS"/>
    <property type="match status" value="2"/>
</dbReference>
<evidence type="ECO:0000313" key="13">
    <source>
        <dbReference type="Proteomes" id="UP000184550"/>
    </source>
</evidence>
<dbReference type="Gene3D" id="1.10.287.130">
    <property type="match status" value="1"/>
</dbReference>
<dbReference type="SMART" id="SM00387">
    <property type="entry name" value="HATPase_c"/>
    <property type="match status" value="1"/>
</dbReference>
<keyword evidence="6" id="KW-0902">Two-component regulatory system</keyword>
<name>A0A7Z9BX33_9CYAN</name>
<feature type="domain" description="PAC" evidence="11">
    <location>
        <begin position="248"/>
        <end position="300"/>
    </location>
</feature>
<evidence type="ECO:0000256" key="4">
    <source>
        <dbReference type="ARBA" id="ARBA00022679"/>
    </source>
</evidence>
<dbReference type="NCBIfam" id="TIGR00229">
    <property type="entry name" value="sensory_box"/>
    <property type="match status" value="4"/>
</dbReference>
<comment type="caution">
    <text evidence="12">The sequence shown here is derived from an EMBL/GenBank/DDBJ whole genome shotgun (WGS) entry which is preliminary data.</text>
</comment>
<keyword evidence="3" id="KW-0597">Phosphoprotein</keyword>
<protein>
    <recommendedName>
        <fullName evidence="2">histidine kinase</fullName>
        <ecNumber evidence="2">2.7.13.3</ecNumber>
    </recommendedName>
</protein>
<evidence type="ECO:0000256" key="7">
    <source>
        <dbReference type="ARBA" id="ARBA00023136"/>
    </source>
</evidence>
<dbReference type="Pfam" id="PF02518">
    <property type="entry name" value="HATPase_c"/>
    <property type="match status" value="1"/>
</dbReference>
<feature type="domain" description="PAC" evidence="11">
    <location>
        <begin position="391"/>
        <end position="448"/>
    </location>
</feature>
<dbReference type="InterPro" id="IPR004358">
    <property type="entry name" value="Sig_transdc_His_kin-like_C"/>
</dbReference>
<dbReference type="PRINTS" id="PR00344">
    <property type="entry name" value="BCTRLSENSOR"/>
</dbReference>
<dbReference type="InterPro" id="IPR036890">
    <property type="entry name" value="HATPase_C_sf"/>
</dbReference>
<dbReference type="SUPFAM" id="SSF55874">
    <property type="entry name" value="ATPase domain of HSP90 chaperone/DNA topoisomerase II/histidine kinase"/>
    <property type="match status" value="1"/>
</dbReference>
<dbReference type="Pfam" id="PF13426">
    <property type="entry name" value="PAS_9"/>
    <property type="match status" value="2"/>
</dbReference>
<keyword evidence="4" id="KW-0808">Transferase</keyword>
<dbReference type="InterPro" id="IPR036097">
    <property type="entry name" value="HisK_dim/P_sf"/>
</dbReference>
<dbReference type="Gene3D" id="3.30.450.20">
    <property type="entry name" value="PAS domain"/>
    <property type="match status" value="3"/>
</dbReference>
<dbReference type="PROSITE" id="PS50113">
    <property type="entry name" value="PAC"/>
    <property type="match status" value="3"/>
</dbReference>
<dbReference type="CDD" id="cd16922">
    <property type="entry name" value="HATPase_EvgS-ArcB-TorS-like"/>
    <property type="match status" value="1"/>
</dbReference>
<gene>
    <name evidence="12" type="ORF">PL8927_810008</name>
</gene>
<dbReference type="EMBL" id="CZCU02000159">
    <property type="protein sequence ID" value="VXD24342.1"/>
    <property type="molecule type" value="Genomic_DNA"/>
</dbReference>
<keyword evidence="8" id="KW-0175">Coiled coil</keyword>
<dbReference type="FunFam" id="1.10.287.130:FF:000001">
    <property type="entry name" value="Two-component sensor histidine kinase"/>
    <property type="match status" value="1"/>
</dbReference>
<reference evidence="12" key="1">
    <citation type="submission" date="2019-10" db="EMBL/GenBank/DDBJ databases">
        <authorList>
            <consortium name="Genoscope - CEA"/>
            <person name="William W."/>
        </authorList>
    </citation>
    <scope>NUCLEOTIDE SEQUENCE [LARGE SCALE GENOMIC DNA]</scope>
    <source>
        <strain evidence="12">BBR_PRJEB10992</strain>
    </source>
</reference>
<dbReference type="InterPro" id="IPR035965">
    <property type="entry name" value="PAS-like_dom_sf"/>
</dbReference>
<accession>A0A7Z9BX33</accession>
<dbReference type="CDD" id="cd00130">
    <property type="entry name" value="PAS"/>
    <property type="match status" value="3"/>
</dbReference>
<dbReference type="FunFam" id="3.30.565.10:FF:000006">
    <property type="entry name" value="Sensor histidine kinase WalK"/>
    <property type="match status" value="1"/>
</dbReference>
<evidence type="ECO:0000256" key="2">
    <source>
        <dbReference type="ARBA" id="ARBA00012438"/>
    </source>
</evidence>
<dbReference type="InterPro" id="IPR000700">
    <property type="entry name" value="PAS-assoc_C"/>
</dbReference>
<evidence type="ECO:0000259" key="9">
    <source>
        <dbReference type="PROSITE" id="PS50109"/>
    </source>
</evidence>
<evidence type="ECO:0000259" key="11">
    <source>
        <dbReference type="PROSITE" id="PS50113"/>
    </source>
</evidence>